<comment type="similarity">
    <text evidence="1">Belongs to the FrmR/RcnR family.</text>
</comment>
<evidence type="ECO:0000313" key="3">
    <source>
        <dbReference type="Proteomes" id="UP000198639"/>
    </source>
</evidence>
<proteinExistence type="inferred from homology"/>
<dbReference type="InterPro" id="IPR038390">
    <property type="entry name" value="Metal_Tscrpt_repr_sf"/>
</dbReference>
<keyword evidence="2" id="KW-0238">DNA-binding</keyword>
<accession>A0A1I1LKE7</accession>
<dbReference type="Pfam" id="PF02583">
    <property type="entry name" value="Trns_repr_metal"/>
    <property type="match status" value="1"/>
</dbReference>
<dbReference type="EMBL" id="FOLD01000009">
    <property type="protein sequence ID" value="SFC73499.1"/>
    <property type="molecule type" value="Genomic_DNA"/>
</dbReference>
<dbReference type="AlphaFoldDB" id="A0A1I1LKE7"/>
<protein>
    <submittedName>
        <fullName evidence="2">DNA-binding transcriptional regulator, FrmR family</fullName>
    </submittedName>
</protein>
<dbReference type="PANTHER" id="PTHR33677">
    <property type="entry name" value="TRANSCRIPTIONAL REPRESSOR FRMR-RELATED"/>
    <property type="match status" value="1"/>
</dbReference>
<dbReference type="GO" id="GO:0045892">
    <property type="term" value="P:negative regulation of DNA-templated transcription"/>
    <property type="evidence" value="ECO:0007669"/>
    <property type="project" value="UniProtKB-ARBA"/>
</dbReference>
<sequence length="104" mass="10969">MAADSPLKIVEGGSLTAQQKKDLLNRLARIEGQLRGVQKLIALATQPSDVDAVAQQMTAARKALDRSFVQLLAGAIQTQAGQATDLEEARASAAHLAAMLDKFA</sequence>
<dbReference type="GO" id="GO:0003677">
    <property type="term" value="F:DNA binding"/>
    <property type="evidence" value="ECO:0007669"/>
    <property type="project" value="UniProtKB-KW"/>
</dbReference>
<reference evidence="3" key="1">
    <citation type="submission" date="2016-10" db="EMBL/GenBank/DDBJ databases">
        <authorList>
            <person name="Varghese N."/>
            <person name="Submissions S."/>
        </authorList>
    </citation>
    <scope>NUCLEOTIDE SEQUENCE [LARGE SCALE GENOMIC DNA]</scope>
    <source>
        <strain evidence="3">CGMCC 1.12041</strain>
    </source>
</reference>
<name>A0A1I1LKE7_9BURK</name>
<dbReference type="PANTHER" id="PTHR33677:SF5">
    <property type="entry name" value="TRANSCRIPTIONAL REPRESSOR FRMR"/>
    <property type="match status" value="1"/>
</dbReference>
<dbReference type="OrthoDB" id="9806052at2"/>
<dbReference type="Proteomes" id="UP000198639">
    <property type="component" value="Unassembled WGS sequence"/>
</dbReference>
<keyword evidence="3" id="KW-1185">Reference proteome</keyword>
<gene>
    <name evidence="2" type="ORF">SAMN05216204_109130</name>
</gene>
<dbReference type="RefSeq" id="WP_091874504.1">
    <property type="nucleotide sequence ID" value="NZ_FOLD01000009.1"/>
</dbReference>
<dbReference type="InterPro" id="IPR003735">
    <property type="entry name" value="Metal_Tscrpt_repr"/>
</dbReference>
<dbReference type="STRING" id="1164594.SAMN05216204_109130"/>
<dbReference type="GO" id="GO:0046872">
    <property type="term" value="F:metal ion binding"/>
    <property type="evidence" value="ECO:0007669"/>
    <property type="project" value="InterPro"/>
</dbReference>
<evidence type="ECO:0000313" key="2">
    <source>
        <dbReference type="EMBL" id="SFC73499.1"/>
    </source>
</evidence>
<organism evidence="2 3">
    <name type="scientific">Massilia yuzhufengensis</name>
    <dbReference type="NCBI Taxonomy" id="1164594"/>
    <lineage>
        <taxon>Bacteria</taxon>
        <taxon>Pseudomonadati</taxon>
        <taxon>Pseudomonadota</taxon>
        <taxon>Betaproteobacteria</taxon>
        <taxon>Burkholderiales</taxon>
        <taxon>Oxalobacteraceae</taxon>
        <taxon>Telluria group</taxon>
        <taxon>Massilia</taxon>
    </lineage>
</organism>
<dbReference type="Gene3D" id="1.20.58.1000">
    <property type="entry name" value="Metal-sensitive repressor, helix protomer"/>
    <property type="match status" value="1"/>
</dbReference>
<evidence type="ECO:0000256" key="1">
    <source>
        <dbReference type="ARBA" id="ARBA00005260"/>
    </source>
</evidence>